<evidence type="ECO:0000256" key="8">
    <source>
        <dbReference type="ARBA" id="ARBA00023136"/>
    </source>
</evidence>
<sequence>MSKTATILGALIGLIVLLLGTYDFEKGQIISAFFNIQALLLVVGGVVAAVLVNYPLDQLKCIPVGFWRIFWREVPDQAFVVAELVELAHDVKRHGLVHIERLVDTIDEPFLRFAISEALVYQDEKSLRKALGIRLKLEQLKASVCEEVFLTMASYAPAFGMMGTVMGLIMMMASQGGDQAAAAFGAAESQNMIASLMTGMGVALVTTFYGVLLSNLVFMPIAGKLKMLNEAEQLYREMVVEGVVALKRGDSPLMLKERLLAFVDDRLAQKLEEVR</sequence>
<keyword evidence="5 9" id="KW-0812">Transmembrane</keyword>
<dbReference type="GO" id="GO:0005886">
    <property type="term" value="C:plasma membrane"/>
    <property type="evidence" value="ECO:0007669"/>
    <property type="project" value="UniProtKB-SubCell"/>
</dbReference>
<keyword evidence="12" id="KW-1185">Reference proteome</keyword>
<feature type="transmembrane region" description="Helical" evidence="9">
    <location>
        <begin position="148"/>
        <end position="173"/>
    </location>
</feature>
<dbReference type="GO" id="GO:0071978">
    <property type="term" value="P:bacterial-type flagellum-dependent swarming motility"/>
    <property type="evidence" value="ECO:0007669"/>
    <property type="project" value="InterPro"/>
</dbReference>
<evidence type="ECO:0000256" key="2">
    <source>
        <dbReference type="ARBA" id="ARBA00008038"/>
    </source>
</evidence>
<name>A0A1N6GKU3_9GAMM</name>
<dbReference type="Pfam" id="PF01618">
    <property type="entry name" value="MotA_ExbB"/>
    <property type="match status" value="1"/>
</dbReference>
<evidence type="ECO:0000256" key="9">
    <source>
        <dbReference type="SAM" id="Phobius"/>
    </source>
</evidence>
<keyword evidence="8 9" id="KW-0472">Membrane</keyword>
<evidence type="ECO:0000256" key="3">
    <source>
        <dbReference type="ARBA" id="ARBA00022448"/>
    </source>
</evidence>
<evidence type="ECO:0000313" key="12">
    <source>
        <dbReference type="Proteomes" id="UP000198461"/>
    </source>
</evidence>
<comment type="similarity">
    <text evidence="2">Belongs to the MotA family.</text>
</comment>
<feature type="transmembrane region" description="Helical" evidence="9">
    <location>
        <begin position="193"/>
        <end position="218"/>
    </location>
</feature>
<keyword evidence="6" id="KW-0283">Flagellar rotation</keyword>
<keyword evidence="4" id="KW-1003">Cell membrane</keyword>
<dbReference type="STRING" id="364032.SAMN05443662_1390"/>
<feature type="transmembrane region" description="Helical" evidence="9">
    <location>
        <begin position="30"/>
        <end position="52"/>
    </location>
</feature>
<proteinExistence type="inferred from homology"/>
<dbReference type="InterPro" id="IPR047055">
    <property type="entry name" value="MotA-like"/>
</dbReference>
<evidence type="ECO:0000256" key="6">
    <source>
        <dbReference type="ARBA" id="ARBA00022779"/>
    </source>
</evidence>
<organism evidence="11 12">
    <name type="scientific">Sulfurivirga caldicuralii</name>
    <dbReference type="NCBI Taxonomy" id="364032"/>
    <lineage>
        <taxon>Bacteria</taxon>
        <taxon>Pseudomonadati</taxon>
        <taxon>Pseudomonadota</taxon>
        <taxon>Gammaproteobacteria</taxon>
        <taxon>Thiotrichales</taxon>
        <taxon>Piscirickettsiaceae</taxon>
        <taxon>Sulfurivirga</taxon>
    </lineage>
</organism>
<protein>
    <submittedName>
        <fullName evidence="11">Chemotaxis protein MotA</fullName>
    </submittedName>
</protein>
<dbReference type="AlphaFoldDB" id="A0A1N6GKU3"/>
<evidence type="ECO:0000256" key="4">
    <source>
        <dbReference type="ARBA" id="ARBA00022475"/>
    </source>
</evidence>
<evidence type="ECO:0000256" key="7">
    <source>
        <dbReference type="ARBA" id="ARBA00022989"/>
    </source>
</evidence>
<evidence type="ECO:0000256" key="5">
    <source>
        <dbReference type="ARBA" id="ARBA00022692"/>
    </source>
</evidence>
<feature type="domain" description="MotA/TolQ/ExbB proton channel" evidence="10">
    <location>
        <begin position="104"/>
        <end position="237"/>
    </location>
</feature>
<dbReference type="OrthoDB" id="9806929at2"/>
<keyword evidence="7 9" id="KW-1133">Transmembrane helix</keyword>
<dbReference type="PROSITE" id="PS01307">
    <property type="entry name" value="MOTA"/>
    <property type="match status" value="1"/>
</dbReference>
<dbReference type="InterPro" id="IPR000540">
    <property type="entry name" value="Flag_MotA_CS"/>
</dbReference>
<keyword evidence="3" id="KW-0813">Transport</keyword>
<evidence type="ECO:0000259" key="10">
    <source>
        <dbReference type="Pfam" id="PF01618"/>
    </source>
</evidence>
<accession>A0A1N6GKU3</accession>
<dbReference type="Proteomes" id="UP000198461">
    <property type="component" value="Unassembled WGS sequence"/>
</dbReference>
<dbReference type="RefSeq" id="WP_074201652.1">
    <property type="nucleotide sequence ID" value="NZ_FSRE01000003.1"/>
</dbReference>
<dbReference type="PANTHER" id="PTHR30433">
    <property type="entry name" value="CHEMOTAXIS PROTEIN MOTA"/>
    <property type="match status" value="1"/>
</dbReference>
<evidence type="ECO:0000256" key="1">
    <source>
        <dbReference type="ARBA" id="ARBA00004651"/>
    </source>
</evidence>
<comment type="subcellular location">
    <subcellularLocation>
        <location evidence="1">Cell membrane</location>
        <topology evidence="1">Multi-pass membrane protein</topology>
    </subcellularLocation>
</comment>
<evidence type="ECO:0000313" key="11">
    <source>
        <dbReference type="EMBL" id="SIO08139.1"/>
    </source>
</evidence>
<dbReference type="GO" id="GO:0006935">
    <property type="term" value="P:chemotaxis"/>
    <property type="evidence" value="ECO:0007669"/>
    <property type="project" value="InterPro"/>
</dbReference>
<reference evidence="12" key="1">
    <citation type="submission" date="2016-11" db="EMBL/GenBank/DDBJ databases">
        <authorList>
            <person name="Varghese N."/>
            <person name="Submissions S."/>
        </authorList>
    </citation>
    <scope>NUCLEOTIDE SEQUENCE [LARGE SCALE GENOMIC DNA]</scope>
    <source>
        <strain evidence="12">DSM 17737</strain>
    </source>
</reference>
<dbReference type="InterPro" id="IPR002898">
    <property type="entry name" value="MotA_ExbB_proton_chnl"/>
</dbReference>
<gene>
    <name evidence="11" type="ORF">SAMN05443662_1390</name>
</gene>
<dbReference type="EMBL" id="FSRE01000003">
    <property type="protein sequence ID" value="SIO08139.1"/>
    <property type="molecule type" value="Genomic_DNA"/>
</dbReference>